<gene>
    <name evidence="2" type="primary">ybaK_2</name>
    <name evidence="3" type="ORF">CLCOS_20230</name>
    <name evidence="2" type="ORF">WX73_01401</name>
</gene>
<dbReference type="PANTHER" id="PTHR30411:SF1">
    <property type="entry name" value="CYTOPLASMIC PROTEIN"/>
    <property type="match status" value="1"/>
</dbReference>
<dbReference type="CDD" id="cd04333">
    <property type="entry name" value="ProX_deacylase"/>
    <property type="match status" value="1"/>
</dbReference>
<reference evidence="2 4" key="1">
    <citation type="journal article" date="2015" name="Biotechnol. Bioeng.">
        <title>Genome sequence and phenotypic characterization of Caulobacter segnis.</title>
        <authorList>
            <person name="Patel S."/>
            <person name="Fletcher B."/>
            <person name="Scott D.C."/>
            <person name="Ely B."/>
        </authorList>
    </citation>
    <scope>NUCLEOTIDE SEQUENCE [LARGE SCALE GENOMIC DNA]</scope>
    <source>
        <strain evidence="2 4">PS02</strain>
    </source>
</reference>
<feature type="domain" description="YbaK/aminoacyl-tRNA synthetase-associated" evidence="1">
    <location>
        <begin position="25"/>
        <end position="139"/>
    </location>
</feature>
<name>A0A162LF33_9CLOT</name>
<dbReference type="GO" id="GO:0002161">
    <property type="term" value="F:aminoacyl-tRNA deacylase activity"/>
    <property type="evidence" value="ECO:0007669"/>
    <property type="project" value="InterPro"/>
</dbReference>
<dbReference type="Proteomes" id="UP000093694">
    <property type="component" value="Unassembled WGS sequence"/>
</dbReference>
<sequence length="152" mass="16818">MSLESVKQYFKDNNLSLEIIEMGQSTATVELAANALGVEPALIAKTMAFKLKDRNILILSEGDAKIDNRKFKDYFHTKAKMLSADEVLEFTGHPVGGVCPFGLKTQMDTYLDESLKKFEYVYPAAGSRNSAVKITPEELSNVTSGTWVDVCK</sequence>
<keyword evidence="2" id="KW-0456">Lyase</keyword>
<proteinExistence type="predicted"/>
<dbReference type="SUPFAM" id="SSF55826">
    <property type="entry name" value="YbaK/ProRS associated domain"/>
    <property type="match status" value="1"/>
</dbReference>
<dbReference type="Pfam" id="PF04073">
    <property type="entry name" value="tRNA_edit"/>
    <property type="match status" value="1"/>
</dbReference>
<accession>A0A162LF33</accession>
<evidence type="ECO:0000259" key="1">
    <source>
        <dbReference type="Pfam" id="PF04073"/>
    </source>
</evidence>
<dbReference type="EMBL" id="LROR01000046">
    <property type="protein sequence ID" value="OBR94301.1"/>
    <property type="molecule type" value="Genomic_DNA"/>
</dbReference>
<keyword evidence="5" id="KW-1185">Reference proteome</keyword>
<dbReference type="EC" id="4.2.-.-" evidence="2"/>
<dbReference type="RefSeq" id="WP_063599897.1">
    <property type="nucleotide sequence ID" value="NZ_LITQ01000001.1"/>
</dbReference>
<dbReference type="PANTHER" id="PTHR30411">
    <property type="entry name" value="CYTOPLASMIC PROTEIN"/>
    <property type="match status" value="1"/>
</dbReference>
<dbReference type="EMBL" id="LITQ01000001">
    <property type="protein sequence ID" value="OAA94992.1"/>
    <property type="molecule type" value="Genomic_DNA"/>
</dbReference>
<evidence type="ECO:0000313" key="2">
    <source>
        <dbReference type="EMBL" id="OAA94992.1"/>
    </source>
</evidence>
<dbReference type="Proteomes" id="UP000077384">
    <property type="component" value="Unassembled WGS sequence"/>
</dbReference>
<dbReference type="InterPro" id="IPR036754">
    <property type="entry name" value="YbaK/aa-tRNA-synt-asso_dom_sf"/>
</dbReference>
<organism evidence="2 4">
    <name type="scientific">Clostridium coskatii</name>
    <dbReference type="NCBI Taxonomy" id="1705578"/>
    <lineage>
        <taxon>Bacteria</taxon>
        <taxon>Bacillati</taxon>
        <taxon>Bacillota</taxon>
        <taxon>Clostridia</taxon>
        <taxon>Eubacteriales</taxon>
        <taxon>Clostridiaceae</taxon>
        <taxon>Clostridium</taxon>
    </lineage>
</organism>
<comment type="caution">
    <text evidence="2">The sequence shown here is derived from an EMBL/GenBank/DDBJ whole genome shotgun (WGS) entry which is preliminary data.</text>
</comment>
<reference evidence="3 5" key="2">
    <citation type="journal article" date="2016" name="Front. Microbiol.">
        <title>Industrial Acetogenic Biocatalysts: A Comparative Metabolic and Genomic Analysis.</title>
        <authorList>
            <person name="Bengelsdorf F."/>
            <person name="Poehlein A."/>
            <person name="Sonja S."/>
            <person name="Erz C."/>
            <person name="Hummel T."/>
            <person name="Hoffmeister S."/>
            <person name="Daniel R."/>
            <person name="Durre P."/>
        </authorList>
    </citation>
    <scope>NUCLEOTIDE SEQUENCE [LARGE SCALE GENOMIC DNA]</scope>
    <source>
        <strain evidence="3 5">PTA-10522</strain>
    </source>
</reference>
<protein>
    <submittedName>
        <fullName evidence="2">Cys-tRNA(Pro)/Cys-tRNA(Cys) deacylase YbaK</fullName>
        <ecNumber evidence="2">4.2.-.-</ecNumber>
    </submittedName>
</protein>
<dbReference type="AlphaFoldDB" id="A0A162LF33"/>
<evidence type="ECO:0000313" key="3">
    <source>
        <dbReference type="EMBL" id="OBR94301.1"/>
    </source>
</evidence>
<dbReference type="GO" id="GO:0016829">
    <property type="term" value="F:lyase activity"/>
    <property type="evidence" value="ECO:0007669"/>
    <property type="project" value="UniProtKB-KW"/>
</dbReference>
<dbReference type="Gene3D" id="3.90.960.10">
    <property type="entry name" value="YbaK/aminoacyl-tRNA synthetase-associated domain"/>
    <property type="match status" value="1"/>
</dbReference>
<evidence type="ECO:0000313" key="5">
    <source>
        <dbReference type="Proteomes" id="UP000093694"/>
    </source>
</evidence>
<dbReference type="InterPro" id="IPR007214">
    <property type="entry name" value="YbaK/aa-tRNA-synth-assoc-dom"/>
</dbReference>
<dbReference type="PATRIC" id="fig|1705578.3.peg.221"/>
<evidence type="ECO:0000313" key="4">
    <source>
        <dbReference type="Proteomes" id="UP000077384"/>
    </source>
</evidence>